<reference evidence="4" key="1">
    <citation type="submission" date="2012-12" db="EMBL/GenBank/DDBJ databases">
        <authorList>
            <person name="Hellsten U."/>
            <person name="Grimwood J."/>
            <person name="Chapman J.A."/>
            <person name="Shapiro H."/>
            <person name="Aerts A."/>
            <person name="Otillar R.P."/>
            <person name="Terry A.Y."/>
            <person name="Boore J.L."/>
            <person name="Simakov O."/>
            <person name="Marletaz F."/>
            <person name="Cho S.-J."/>
            <person name="Edsinger-Gonzales E."/>
            <person name="Havlak P."/>
            <person name="Kuo D.-H."/>
            <person name="Larsson T."/>
            <person name="Lv J."/>
            <person name="Arendt D."/>
            <person name="Savage R."/>
            <person name="Osoegawa K."/>
            <person name="de Jong P."/>
            <person name="Lindberg D.R."/>
            <person name="Seaver E.C."/>
            <person name="Weisblat D.A."/>
            <person name="Putnam N.H."/>
            <person name="Grigoriev I.V."/>
            <person name="Rokhsar D.S."/>
        </authorList>
    </citation>
    <scope>NUCLEOTIDE SEQUENCE</scope>
</reference>
<feature type="region of interest" description="Disordered" evidence="1">
    <location>
        <begin position="171"/>
        <end position="191"/>
    </location>
</feature>
<dbReference type="InParanoid" id="T1FRS8"/>
<dbReference type="CTD" id="20211525"/>
<feature type="region of interest" description="Disordered" evidence="1">
    <location>
        <begin position="439"/>
        <end position="488"/>
    </location>
</feature>
<evidence type="ECO:0000313" key="3">
    <source>
        <dbReference type="EnsemblMetazoa" id="HelroP190231"/>
    </source>
</evidence>
<dbReference type="EnsemblMetazoa" id="HelroT190231">
    <property type="protein sequence ID" value="HelroP190231"/>
    <property type="gene ID" value="HelroG190231"/>
</dbReference>
<evidence type="ECO:0000313" key="4">
    <source>
        <dbReference type="Proteomes" id="UP000015101"/>
    </source>
</evidence>
<name>T1FRS8_HELRO</name>
<evidence type="ECO:0000313" key="2">
    <source>
        <dbReference type="EMBL" id="ESO10901.1"/>
    </source>
</evidence>
<feature type="compositionally biased region" description="Polar residues" evidence="1">
    <location>
        <begin position="204"/>
        <end position="217"/>
    </location>
</feature>
<accession>T1FRS8</accession>
<gene>
    <name evidence="3" type="primary">20211525</name>
    <name evidence="2" type="ORF">HELRODRAFT_190231</name>
</gene>
<feature type="region of interest" description="Disordered" evidence="1">
    <location>
        <begin position="204"/>
        <end position="258"/>
    </location>
</feature>
<dbReference type="Proteomes" id="UP000015101">
    <property type="component" value="Unassembled WGS sequence"/>
</dbReference>
<reference evidence="3" key="3">
    <citation type="submission" date="2015-06" db="UniProtKB">
        <authorList>
            <consortium name="EnsemblMetazoa"/>
        </authorList>
    </citation>
    <scope>IDENTIFICATION</scope>
</reference>
<proteinExistence type="predicted"/>
<dbReference type="AlphaFoldDB" id="T1FRS8"/>
<feature type="compositionally biased region" description="Basic and acidic residues" evidence="1">
    <location>
        <begin position="86"/>
        <end position="96"/>
    </location>
</feature>
<dbReference type="HOGENOM" id="CLU_356899_0_0_1"/>
<feature type="region of interest" description="Disordered" evidence="1">
    <location>
        <begin position="74"/>
        <end position="96"/>
    </location>
</feature>
<feature type="compositionally biased region" description="Polar residues" evidence="1">
    <location>
        <begin position="451"/>
        <end position="460"/>
    </location>
</feature>
<dbReference type="RefSeq" id="XP_009011170.1">
    <property type="nucleotide sequence ID" value="XM_009012922.1"/>
</dbReference>
<keyword evidence="4" id="KW-1185">Reference proteome</keyword>
<protein>
    <submittedName>
        <fullName evidence="2 3">Uncharacterized protein</fullName>
    </submittedName>
</protein>
<dbReference type="GeneID" id="20211525"/>
<dbReference type="EMBL" id="KB095858">
    <property type="protein sequence ID" value="ESO10901.1"/>
    <property type="molecule type" value="Genomic_DNA"/>
</dbReference>
<evidence type="ECO:0000256" key="1">
    <source>
        <dbReference type="SAM" id="MobiDB-lite"/>
    </source>
</evidence>
<reference evidence="2 4" key="2">
    <citation type="journal article" date="2013" name="Nature">
        <title>Insights into bilaterian evolution from three spiralian genomes.</title>
        <authorList>
            <person name="Simakov O."/>
            <person name="Marletaz F."/>
            <person name="Cho S.J."/>
            <person name="Edsinger-Gonzales E."/>
            <person name="Havlak P."/>
            <person name="Hellsten U."/>
            <person name="Kuo D.H."/>
            <person name="Larsson T."/>
            <person name="Lv J."/>
            <person name="Arendt D."/>
            <person name="Savage R."/>
            <person name="Osoegawa K."/>
            <person name="de Jong P."/>
            <person name="Grimwood J."/>
            <person name="Chapman J.A."/>
            <person name="Shapiro H."/>
            <person name="Aerts A."/>
            <person name="Otillar R.P."/>
            <person name="Terry A.Y."/>
            <person name="Boore J.L."/>
            <person name="Grigoriev I.V."/>
            <person name="Lindberg D.R."/>
            <person name="Seaver E.C."/>
            <person name="Weisblat D.A."/>
            <person name="Putnam N.H."/>
            <person name="Rokhsar D.S."/>
        </authorList>
    </citation>
    <scope>NUCLEOTIDE SEQUENCE</scope>
</reference>
<dbReference type="KEGG" id="hro:HELRODRAFT_190231"/>
<feature type="compositionally biased region" description="Low complexity" evidence="1">
    <location>
        <begin position="225"/>
        <end position="253"/>
    </location>
</feature>
<sequence length="786" mass="88130">MFLKNGLSNYLKDVVKDGLDWLDECLKSHQNQKCSEDIKSKIILLTPTKKPQTRNEVRKRQQQLELLMNVSARANDKTPPNCLPKSAEENTVEKDSKKDLLQQKLPKCQPKNVTKDCAILLSPLNSQQQNNNKRKVAETNNKNVKIRKVEVDIIENVDGVDGHHLNVLKNKTNEIDGTNKRSKQGRNIEAKKQKEKVVMNLSIMKNSTPRQKPLTRNQARKKEQQQQQQLQQQQLQPQQPQQVEYTKPSSTKSSRLRTTKNLQKQNLFKQNYQRQQQISFLHSTLISEFTGKDLVTKKKVSSKKMREQHVKSKKTKGTVKAVNENEQFNSSSLKDCQVVISPIKHTKLMVMKQVVDDDINDNNDDNVSSISKRSKLIKNNFNEKNVKQSRVKLLDVLREVEDNNDTIVCSGGGFGIDEDCYRASDNDINKSIHTINGKANHKHSVDASCKGPTNDQQNNLKKCKKNINPGSKNNKKNNKKIGPPMNNDINADHSECEAEVVYVVDKCVFVDMGDDTLVDRESAYFDAADNIDNNNSPLCSKKTCQNADIPNDNIDNNNGGDMSDRTNEVKSDMAAVAKDEDDKNEDVATACDNDEIVIEIDCPTDDDGGDGGMGGNEKVNDVQSFLDVIGNINKQVVDSEKVSDKIDDEDDEVDDEDEIGSSHQDISVNINKFVVSNENVEDYFVKNDNINATDDSNIIVNTDSGDNRSANDTFTDENVNHVNNNKEDSQVIYSYSATTDTPSSAATNMSSYTTTSFKNNASVPVVSNLTMTSPNYSTSSHSNVNR</sequence>
<organism evidence="3 4">
    <name type="scientific">Helobdella robusta</name>
    <name type="common">Californian leech</name>
    <dbReference type="NCBI Taxonomy" id="6412"/>
    <lineage>
        <taxon>Eukaryota</taxon>
        <taxon>Metazoa</taxon>
        <taxon>Spiralia</taxon>
        <taxon>Lophotrochozoa</taxon>
        <taxon>Annelida</taxon>
        <taxon>Clitellata</taxon>
        <taxon>Hirudinea</taxon>
        <taxon>Rhynchobdellida</taxon>
        <taxon>Glossiphoniidae</taxon>
        <taxon>Helobdella</taxon>
    </lineage>
</organism>
<dbReference type="EMBL" id="AMQM01002776">
    <property type="status" value="NOT_ANNOTATED_CDS"/>
    <property type="molecule type" value="Genomic_DNA"/>
</dbReference>